<proteinExistence type="predicted"/>
<dbReference type="Proteomes" id="UP000663499">
    <property type="component" value="Chromosome"/>
</dbReference>
<reference evidence="2" key="1">
    <citation type="submission" date="2021-03" db="EMBL/GenBank/DDBJ databases">
        <title>Alkalibacter marinus sp. nov., isolated from tidal flat sediment.</title>
        <authorList>
            <person name="Namirimu T."/>
            <person name="Yang J.-A."/>
            <person name="Yang S.-H."/>
            <person name="Kim Y.-J."/>
            <person name="Kwon K.K."/>
        </authorList>
    </citation>
    <scope>NUCLEOTIDE SEQUENCE</scope>
    <source>
        <strain evidence="2">ES005</strain>
    </source>
</reference>
<keyword evidence="3" id="KW-1185">Reference proteome</keyword>
<accession>A0A974XFP5</accession>
<feature type="transmembrane region" description="Helical" evidence="1">
    <location>
        <begin position="106"/>
        <end position="125"/>
    </location>
</feature>
<organism evidence="2 3">
    <name type="scientific">Alkalibacter rhizosphaerae</name>
    <dbReference type="NCBI Taxonomy" id="2815577"/>
    <lineage>
        <taxon>Bacteria</taxon>
        <taxon>Bacillati</taxon>
        <taxon>Bacillota</taxon>
        <taxon>Clostridia</taxon>
        <taxon>Eubacteriales</taxon>
        <taxon>Eubacteriaceae</taxon>
        <taxon>Alkalibacter</taxon>
    </lineage>
</organism>
<protein>
    <submittedName>
        <fullName evidence="2">Uncharacterized protein</fullName>
    </submittedName>
</protein>
<dbReference type="EMBL" id="CP071444">
    <property type="protein sequence ID" value="QSX07875.1"/>
    <property type="molecule type" value="Genomic_DNA"/>
</dbReference>
<evidence type="ECO:0000313" key="3">
    <source>
        <dbReference type="Proteomes" id="UP000663499"/>
    </source>
</evidence>
<keyword evidence="1" id="KW-0472">Membrane</keyword>
<feature type="transmembrane region" description="Helical" evidence="1">
    <location>
        <begin position="17"/>
        <end position="39"/>
    </location>
</feature>
<keyword evidence="1" id="KW-0812">Transmembrane</keyword>
<dbReference type="RefSeq" id="WP_207299217.1">
    <property type="nucleotide sequence ID" value="NZ_CP071444.1"/>
</dbReference>
<dbReference type="AlphaFoldDB" id="A0A974XFP5"/>
<dbReference type="Pfam" id="PF10754">
    <property type="entry name" value="DUF2569"/>
    <property type="match status" value="1"/>
</dbReference>
<feature type="transmembrane region" description="Helical" evidence="1">
    <location>
        <begin position="203"/>
        <end position="225"/>
    </location>
</feature>
<dbReference type="InterPro" id="IPR019690">
    <property type="entry name" value="DUF2569"/>
</dbReference>
<evidence type="ECO:0000256" key="1">
    <source>
        <dbReference type="SAM" id="Phobius"/>
    </source>
</evidence>
<dbReference type="KEGG" id="alka:J0B03_08640"/>
<feature type="transmembrane region" description="Helical" evidence="1">
    <location>
        <begin position="171"/>
        <end position="191"/>
    </location>
</feature>
<sequence>MNPYADDLFEVKGIGGWLVAMLLAFFGVLAVLTHMMLGWTELNSLSIYVTVSIYLVLALGVLFFVLFLTSYAAKSRLTQGYAVAAGIYMFCFALIDLFYFEQLTLLGFGRFVVLGVFSLAWMLYFSLSERVANTFTKNYGSSMRSFLGKLLISIFALLAVIHIALVIMVEGIWQTIVTLILPVLSEIYWFIRMWMDQGFLNPFTSMLILYVLGIALPFFLVALYAPERD</sequence>
<gene>
    <name evidence="2" type="ORF">J0B03_08640</name>
</gene>
<feature type="transmembrane region" description="Helical" evidence="1">
    <location>
        <begin position="45"/>
        <end position="68"/>
    </location>
</feature>
<evidence type="ECO:0000313" key="2">
    <source>
        <dbReference type="EMBL" id="QSX07875.1"/>
    </source>
</evidence>
<feature type="transmembrane region" description="Helical" evidence="1">
    <location>
        <begin position="80"/>
        <end position="100"/>
    </location>
</feature>
<feature type="transmembrane region" description="Helical" evidence="1">
    <location>
        <begin position="146"/>
        <end position="165"/>
    </location>
</feature>
<name>A0A974XFP5_9FIRM</name>
<keyword evidence="1" id="KW-1133">Transmembrane helix</keyword>